<dbReference type="InterPro" id="IPR011990">
    <property type="entry name" value="TPR-like_helical_dom_sf"/>
</dbReference>
<protein>
    <submittedName>
        <fullName evidence="2">Putative PEP-CTERM system TPR-repeat lipoprotein</fullName>
    </submittedName>
</protein>
<dbReference type="PROSITE" id="PS50005">
    <property type="entry name" value="TPR"/>
    <property type="match status" value="1"/>
</dbReference>
<keyword evidence="1" id="KW-0802">TPR repeat</keyword>
<dbReference type="EMBL" id="CYPW01000027">
    <property type="protein sequence ID" value="CUH53287.1"/>
    <property type="molecule type" value="Genomic_DNA"/>
</dbReference>
<dbReference type="STRING" id="321267.SHM7688_02740"/>
<keyword evidence="3" id="KW-1185">Reference proteome</keyword>
<dbReference type="InterPro" id="IPR019734">
    <property type="entry name" value="TPR_rpt"/>
</dbReference>
<evidence type="ECO:0000256" key="1">
    <source>
        <dbReference type="PROSITE-ProRule" id="PRU00339"/>
    </source>
</evidence>
<sequence length="212" mass="23168">MIYVMVNLKQLLKLTVAASVVTTGVFLPFGGFGNAFAQEAVVTEPEHDSKGSGKQQEVQDMLRSLSSVGPDQAGHVAQRIRHVWDASGSATADYLLRRTRKAFEAGDLEAALEHATALVDHAPDFSQGWAERARIYYMSDLYGPALGDLEQVLSLNPQHFDAIMGLAILLEEIGKAKDAYEAYLQVKAIHPHQAGLTEALQRLEPQARGQEL</sequence>
<accession>A0A0P1ESC1</accession>
<reference evidence="2 3" key="1">
    <citation type="submission" date="2015-09" db="EMBL/GenBank/DDBJ databases">
        <authorList>
            <consortium name="Swine Surveillance"/>
        </authorList>
    </citation>
    <scope>NUCLEOTIDE SEQUENCE [LARGE SCALE GENOMIC DNA]</scope>
    <source>
        <strain evidence="2 3">CECT 7688</strain>
    </source>
</reference>
<dbReference type="SMART" id="SM00028">
    <property type="entry name" value="TPR"/>
    <property type="match status" value="3"/>
</dbReference>
<evidence type="ECO:0000313" key="3">
    <source>
        <dbReference type="Proteomes" id="UP000054823"/>
    </source>
</evidence>
<feature type="repeat" description="TPR" evidence="1">
    <location>
        <begin position="126"/>
        <end position="159"/>
    </location>
</feature>
<dbReference type="AlphaFoldDB" id="A0A0P1ESC1"/>
<gene>
    <name evidence="2" type="ORF">SHM7688_02740</name>
</gene>
<keyword evidence="2" id="KW-0449">Lipoprotein</keyword>
<dbReference type="Proteomes" id="UP000054823">
    <property type="component" value="Unassembled WGS sequence"/>
</dbReference>
<dbReference type="Gene3D" id="1.25.40.10">
    <property type="entry name" value="Tetratricopeptide repeat domain"/>
    <property type="match status" value="1"/>
</dbReference>
<evidence type="ECO:0000313" key="2">
    <source>
        <dbReference type="EMBL" id="CUH53287.1"/>
    </source>
</evidence>
<dbReference type="SUPFAM" id="SSF48452">
    <property type="entry name" value="TPR-like"/>
    <property type="match status" value="1"/>
</dbReference>
<organism evidence="2 3">
    <name type="scientific">Shimia marina</name>
    <dbReference type="NCBI Taxonomy" id="321267"/>
    <lineage>
        <taxon>Bacteria</taxon>
        <taxon>Pseudomonadati</taxon>
        <taxon>Pseudomonadota</taxon>
        <taxon>Alphaproteobacteria</taxon>
        <taxon>Rhodobacterales</taxon>
        <taxon>Roseobacteraceae</taxon>
    </lineage>
</organism>
<name>A0A0P1ESC1_9RHOB</name>
<proteinExistence type="predicted"/>